<dbReference type="Gene3D" id="3.30.70.270">
    <property type="match status" value="1"/>
</dbReference>
<evidence type="ECO:0000256" key="1">
    <source>
        <dbReference type="ARBA" id="ARBA00012528"/>
    </source>
</evidence>
<dbReference type="Gene3D" id="3.30.450.20">
    <property type="entry name" value="PAS domain"/>
    <property type="match status" value="1"/>
</dbReference>
<organism evidence="5 6">
    <name type="scientific">Poseidonibacter parvus</name>
    <dbReference type="NCBI Taxonomy" id="1850254"/>
    <lineage>
        <taxon>Bacteria</taxon>
        <taxon>Pseudomonadati</taxon>
        <taxon>Campylobacterota</taxon>
        <taxon>Epsilonproteobacteria</taxon>
        <taxon>Campylobacterales</taxon>
        <taxon>Arcobacteraceae</taxon>
        <taxon>Poseidonibacter</taxon>
    </lineage>
</organism>
<dbReference type="PANTHER" id="PTHR45138">
    <property type="entry name" value="REGULATORY COMPONENTS OF SENSORY TRANSDUCTION SYSTEM"/>
    <property type="match status" value="1"/>
</dbReference>
<dbReference type="FunFam" id="3.30.70.270:FF:000001">
    <property type="entry name" value="Diguanylate cyclase domain protein"/>
    <property type="match status" value="1"/>
</dbReference>
<dbReference type="STRING" id="1850254.LPB137_10115"/>
<dbReference type="CDD" id="cd01949">
    <property type="entry name" value="GGDEF"/>
    <property type="match status" value="1"/>
</dbReference>
<dbReference type="EMBL" id="CP019070">
    <property type="protein sequence ID" value="APW66177.1"/>
    <property type="molecule type" value="Genomic_DNA"/>
</dbReference>
<dbReference type="GO" id="GO:0052621">
    <property type="term" value="F:diguanylate cyclase activity"/>
    <property type="evidence" value="ECO:0007669"/>
    <property type="project" value="UniProtKB-EC"/>
</dbReference>
<feature type="transmembrane region" description="Helical" evidence="3">
    <location>
        <begin position="7"/>
        <end position="26"/>
    </location>
</feature>
<dbReference type="SUPFAM" id="SSF55073">
    <property type="entry name" value="Nucleotide cyclase"/>
    <property type="match status" value="1"/>
</dbReference>
<dbReference type="Proteomes" id="UP000186074">
    <property type="component" value="Chromosome"/>
</dbReference>
<dbReference type="GO" id="GO:0043709">
    <property type="term" value="P:cell adhesion involved in single-species biofilm formation"/>
    <property type="evidence" value="ECO:0007669"/>
    <property type="project" value="TreeGrafter"/>
</dbReference>
<dbReference type="InterPro" id="IPR029787">
    <property type="entry name" value="Nucleotide_cyclase"/>
</dbReference>
<proteinExistence type="predicted"/>
<dbReference type="Pfam" id="PF22673">
    <property type="entry name" value="MCP-like_PDC_1"/>
    <property type="match status" value="1"/>
</dbReference>
<name>A0A1P8KNP7_9BACT</name>
<keyword evidence="3" id="KW-0472">Membrane</keyword>
<dbReference type="Pfam" id="PF00990">
    <property type="entry name" value="GGDEF"/>
    <property type="match status" value="1"/>
</dbReference>
<dbReference type="AlphaFoldDB" id="A0A1P8KNP7"/>
<dbReference type="GO" id="GO:1902201">
    <property type="term" value="P:negative regulation of bacterial-type flagellum-dependent cell motility"/>
    <property type="evidence" value="ECO:0007669"/>
    <property type="project" value="TreeGrafter"/>
</dbReference>
<feature type="domain" description="GGDEF" evidence="4">
    <location>
        <begin position="362"/>
        <end position="490"/>
    </location>
</feature>
<reference evidence="5 6" key="1">
    <citation type="submission" date="2017-01" db="EMBL/GenBank/DDBJ databases">
        <title>Genome sequencing of Arcobacter sp. LPB0137.</title>
        <authorList>
            <person name="Lee G.-W."/>
            <person name="Yi H."/>
        </authorList>
    </citation>
    <scope>NUCLEOTIDE SEQUENCE [LARGE SCALE GENOMIC DNA]</scope>
    <source>
        <strain evidence="5 6">LPB0137</strain>
    </source>
</reference>
<keyword evidence="3" id="KW-1133">Transmembrane helix</keyword>
<dbReference type="InterPro" id="IPR043128">
    <property type="entry name" value="Rev_trsase/Diguanyl_cyclase"/>
</dbReference>
<keyword evidence="6" id="KW-1185">Reference proteome</keyword>
<comment type="catalytic activity">
    <reaction evidence="2">
        <text>2 GTP = 3',3'-c-di-GMP + 2 diphosphate</text>
        <dbReference type="Rhea" id="RHEA:24898"/>
        <dbReference type="ChEBI" id="CHEBI:33019"/>
        <dbReference type="ChEBI" id="CHEBI:37565"/>
        <dbReference type="ChEBI" id="CHEBI:58805"/>
        <dbReference type="EC" id="2.7.7.65"/>
    </reaction>
</comment>
<dbReference type="GO" id="GO:0005886">
    <property type="term" value="C:plasma membrane"/>
    <property type="evidence" value="ECO:0007669"/>
    <property type="project" value="TreeGrafter"/>
</dbReference>
<dbReference type="PROSITE" id="PS50887">
    <property type="entry name" value="GGDEF"/>
    <property type="match status" value="1"/>
</dbReference>
<dbReference type="NCBIfam" id="TIGR00254">
    <property type="entry name" value="GGDEF"/>
    <property type="match status" value="1"/>
</dbReference>
<dbReference type="PANTHER" id="PTHR45138:SF9">
    <property type="entry name" value="DIGUANYLATE CYCLASE DGCM-RELATED"/>
    <property type="match status" value="1"/>
</dbReference>
<protein>
    <recommendedName>
        <fullName evidence="1">diguanylate cyclase</fullName>
        <ecNumber evidence="1">2.7.7.65</ecNumber>
    </recommendedName>
</protein>
<dbReference type="RefSeq" id="WP_076087639.1">
    <property type="nucleotide sequence ID" value="NZ_CP019070.1"/>
</dbReference>
<dbReference type="EC" id="2.7.7.65" evidence="1"/>
<dbReference type="InterPro" id="IPR050469">
    <property type="entry name" value="Diguanylate_Cyclase"/>
</dbReference>
<accession>A0A1P8KNP7</accession>
<evidence type="ECO:0000256" key="2">
    <source>
        <dbReference type="ARBA" id="ARBA00034247"/>
    </source>
</evidence>
<dbReference type="SMART" id="SM00267">
    <property type="entry name" value="GGDEF"/>
    <property type="match status" value="1"/>
</dbReference>
<dbReference type="OrthoDB" id="9804955at2"/>
<gene>
    <name evidence="5" type="ORF">LPB137_10115</name>
</gene>
<keyword evidence="3" id="KW-0812">Transmembrane</keyword>
<sequence>MKKVFKLYNIFIFLLIIFFIGLSFIYEKEENQLKINTLNKIQTQSKYINEYFLINKAFILSLKNSLLGNLNIDNLVHPAFGKIKNKEKKDIYNILCNVNDIKSTLNGVGSLANIDIDTIQEINSILYLNPLFKTILNSEHDIQWVYYSSKKEFIYIAPTNEVWDKKFLKYLYTKEFWTEAIPSNNPSGELILTKIYDDGAGKGYMTTLSLPIFFDSEFRGILSIDIALKTLNKMINNIKLPGKIYLTNEDDLIISSNQVFKLDEYLDKKHITFSLDLFDNKLKLVYIENKKNKILTILLNILPIVILLLFSLIIVYILMHQVLLIKKIKIIANKDFLTSLLNRRAMMRETIKQLEIANRYNLKMSLLLLDIDFFKKVNDTYGHQAGDLVIQEISKILAKNTRESDLVSRYGGEEFLILLYNTDVDSAYLLAERIRKEILNLKIKGINSSLTISIGCTEYIKDESIDSFINRADCLLYKAKEKGRNQTIKA</sequence>
<evidence type="ECO:0000256" key="3">
    <source>
        <dbReference type="SAM" id="Phobius"/>
    </source>
</evidence>
<evidence type="ECO:0000259" key="4">
    <source>
        <dbReference type="PROSITE" id="PS50887"/>
    </source>
</evidence>
<evidence type="ECO:0000313" key="6">
    <source>
        <dbReference type="Proteomes" id="UP000186074"/>
    </source>
</evidence>
<dbReference type="KEGG" id="alp:LPB137_10115"/>
<dbReference type="InterPro" id="IPR000160">
    <property type="entry name" value="GGDEF_dom"/>
</dbReference>
<evidence type="ECO:0000313" key="5">
    <source>
        <dbReference type="EMBL" id="APW66177.1"/>
    </source>
</evidence>
<feature type="transmembrane region" description="Helical" evidence="3">
    <location>
        <begin position="297"/>
        <end position="319"/>
    </location>
</feature>